<dbReference type="GO" id="GO:0004672">
    <property type="term" value="F:protein kinase activity"/>
    <property type="evidence" value="ECO:0007669"/>
    <property type="project" value="InterPro"/>
</dbReference>
<feature type="transmembrane region" description="Helical" evidence="6">
    <location>
        <begin position="44"/>
        <end position="68"/>
    </location>
</feature>
<keyword evidence="4 6" id="KW-0472">Membrane</keyword>
<evidence type="ECO:0000256" key="5">
    <source>
        <dbReference type="ARBA" id="ARBA00046288"/>
    </source>
</evidence>
<keyword evidence="2" id="KW-0732">Signal</keyword>
<dbReference type="AlphaFoldDB" id="A0A7I8ICS4"/>
<name>A0A7I8ICS4_SPIIN</name>
<evidence type="ECO:0000256" key="1">
    <source>
        <dbReference type="ARBA" id="ARBA00022692"/>
    </source>
</evidence>
<sequence>MFPGNIVSFDVGGHQLEKDHGTATATGRHRKDDFDHQKAGQPKWLLFLEIFTGAVIVAFLITAIYTAIRKLSPKSLPMVPWKRTTKSRDPIIITIGYRQQLEIACEDFSNIIGTSPDIILYKGIMKDGPEIAVISLTVAEKDWTAFHELHFQSEVADLARLNHENIAKLLGYCKENDPFSRMLIFEYASNGTLYEYLHYGEGCQLYWTRRMKIAIGIARALRHLHNELQPPFIVSDLNSSAIYLTEDFSPKLADIESWKMMLSRSEKSAGYVSNGGAFHCFSDSLERRHTGAQENTFAFGVILLEIVSGRPPYCKDRGSLVNWAVEYLERPDMMCHLVDPELRYFKHDDLRVVCNAVSLCIQSDQSKRPSMQAVCTILENGIDTSAAADLKESPWRGRSSPCHVSCRLSTL</sequence>
<dbReference type="GO" id="GO:0012505">
    <property type="term" value="C:endomembrane system"/>
    <property type="evidence" value="ECO:0007669"/>
    <property type="project" value="UniProtKB-SubCell"/>
</dbReference>
<dbReference type="InterPro" id="IPR001245">
    <property type="entry name" value="Ser-Thr/Tyr_kinase_cat_dom"/>
</dbReference>
<dbReference type="InterPro" id="IPR011009">
    <property type="entry name" value="Kinase-like_dom_sf"/>
</dbReference>
<dbReference type="Gene3D" id="1.10.510.10">
    <property type="entry name" value="Transferase(Phosphotransferase) domain 1"/>
    <property type="match status" value="1"/>
</dbReference>
<evidence type="ECO:0000259" key="7">
    <source>
        <dbReference type="PROSITE" id="PS50011"/>
    </source>
</evidence>
<dbReference type="GO" id="GO:0005524">
    <property type="term" value="F:ATP binding"/>
    <property type="evidence" value="ECO:0007669"/>
    <property type="project" value="InterPro"/>
</dbReference>
<evidence type="ECO:0000256" key="6">
    <source>
        <dbReference type="SAM" id="Phobius"/>
    </source>
</evidence>
<dbReference type="InterPro" id="IPR000719">
    <property type="entry name" value="Prot_kinase_dom"/>
</dbReference>
<keyword evidence="1 6" id="KW-0812">Transmembrane</keyword>
<comment type="subcellular location">
    <subcellularLocation>
        <location evidence="5">Endomembrane system</location>
        <topology evidence="5">Single-pass type I membrane protein</topology>
    </subcellularLocation>
</comment>
<evidence type="ECO:0000256" key="3">
    <source>
        <dbReference type="ARBA" id="ARBA00022989"/>
    </source>
</evidence>
<organism evidence="8">
    <name type="scientific">Spirodela intermedia</name>
    <name type="common">Intermediate duckweed</name>
    <dbReference type="NCBI Taxonomy" id="51605"/>
    <lineage>
        <taxon>Eukaryota</taxon>
        <taxon>Viridiplantae</taxon>
        <taxon>Streptophyta</taxon>
        <taxon>Embryophyta</taxon>
        <taxon>Tracheophyta</taxon>
        <taxon>Spermatophyta</taxon>
        <taxon>Magnoliopsida</taxon>
        <taxon>Liliopsida</taxon>
        <taxon>Araceae</taxon>
        <taxon>Lemnoideae</taxon>
        <taxon>Spirodela</taxon>
    </lineage>
</organism>
<evidence type="ECO:0000256" key="4">
    <source>
        <dbReference type="ARBA" id="ARBA00023136"/>
    </source>
</evidence>
<evidence type="ECO:0000313" key="9">
    <source>
        <dbReference type="Proteomes" id="UP001189122"/>
    </source>
</evidence>
<proteinExistence type="predicted"/>
<reference evidence="8 9" key="1">
    <citation type="submission" date="2019-12" db="EMBL/GenBank/DDBJ databases">
        <authorList>
            <person name="Scholz U."/>
            <person name="Mascher M."/>
            <person name="Fiebig A."/>
        </authorList>
    </citation>
    <scope>NUCLEOTIDE SEQUENCE</scope>
</reference>
<dbReference type="PANTHER" id="PTHR46084">
    <property type="entry name" value="PROTEIN MALE DISCOVERER 2"/>
    <property type="match status" value="1"/>
</dbReference>
<evidence type="ECO:0000313" key="8">
    <source>
        <dbReference type="EMBL" id="CAA2615913.1"/>
    </source>
</evidence>
<evidence type="ECO:0000256" key="2">
    <source>
        <dbReference type="ARBA" id="ARBA00022729"/>
    </source>
</evidence>
<dbReference type="Proteomes" id="UP001189122">
    <property type="component" value="Unassembled WGS sequence"/>
</dbReference>
<dbReference type="Pfam" id="PF07714">
    <property type="entry name" value="PK_Tyr_Ser-Thr"/>
    <property type="match status" value="1"/>
</dbReference>
<keyword evidence="3 6" id="KW-1133">Transmembrane helix</keyword>
<dbReference type="SUPFAM" id="SSF56112">
    <property type="entry name" value="Protein kinase-like (PK-like)"/>
    <property type="match status" value="1"/>
</dbReference>
<feature type="domain" description="Protein kinase" evidence="7">
    <location>
        <begin position="106"/>
        <end position="396"/>
    </location>
</feature>
<dbReference type="Gene3D" id="3.30.200.20">
    <property type="entry name" value="Phosphorylase Kinase, domain 1"/>
    <property type="match status" value="1"/>
</dbReference>
<accession>A0A7I8ICS4</accession>
<dbReference type="PANTHER" id="PTHR46084:SF19">
    <property type="entry name" value="PROTEIN KINASE DOMAIN-CONTAINING PROTEIN"/>
    <property type="match status" value="1"/>
</dbReference>
<protein>
    <recommendedName>
        <fullName evidence="7">Protein kinase domain-containing protein</fullName>
    </recommendedName>
</protein>
<keyword evidence="9" id="KW-1185">Reference proteome</keyword>
<dbReference type="PROSITE" id="PS50011">
    <property type="entry name" value="PROTEIN_KINASE_DOM"/>
    <property type="match status" value="1"/>
</dbReference>
<gene>
    <name evidence="8" type="ORF">SI7747_02002157</name>
</gene>
<dbReference type="FunFam" id="3.30.200.20:FF:000489">
    <property type="entry name" value="Inactive receptor-like serine/threonine-protein kinase"/>
    <property type="match status" value="1"/>
</dbReference>
<dbReference type="EMBL" id="LR743589">
    <property type="protein sequence ID" value="CAA2615913.1"/>
    <property type="molecule type" value="Genomic_DNA"/>
</dbReference>
<dbReference type="EMBL" id="CACRZD030000002">
    <property type="protein sequence ID" value="CAA6655617.1"/>
    <property type="molecule type" value="Genomic_DNA"/>
</dbReference>